<accession>A0A318Z9D2</accession>
<evidence type="ECO:0000259" key="6">
    <source>
        <dbReference type="SMART" id="SM00385"/>
    </source>
</evidence>
<dbReference type="CDD" id="cd20568">
    <property type="entry name" value="CYCLIN_CLBs_yeast_rpt1"/>
    <property type="match status" value="1"/>
</dbReference>
<dbReference type="PANTHER" id="PTHR10177">
    <property type="entry name" value="CYCLINS"/>
    <property type="match status" value="1"/>
</dbReference>
<dbReference type="InterPro" id="IPR013763">
    <property type="entry name" value="Cyclin-like_dom"/>
</dbReference>
<dbReference type="PROSITE" id="PS00292">
    <property type="entry name" value="CYCLINS"/>
    <property type="match status" value="1"/>
</dbReference>
<dbReference type="CDD" id="cd20512">
    <property type="entry name" value="CYCLIN_CLBs_yeast_rpt2"/>
    <property type="match status" value="1"/>
</dbReference>
<evidence type="ECO:0000259" key="7">
    <source>
        <dbReference type="SMART" id="SM01332"/>
    </source>
</evidence>
<dbReference type="RefSeq" id="XP_025429993.1">
    <property type="nucleotide sequence ID" value="XM_025580234.1"/>
</dbReference>
<dbReference type="InterPro" id="IPR036915">
    <property type="entry name" value="Cyclin-like_sf"/>
</dbReference>
<dbReference type="InterPro" id="IPR006671">
    <property type="entry name" value="Cyclin_N"/>
</dbReference>
<dbReference type="GO" id="GO:0051301">
    <property type="term" value="P:cell division"/>
    <property type="evidence" value="ECO:0007669"/>
    <property type="project" value="UniProtKB-KW"/>
</dbReference>
<dbReference type="GeneID" id="37081463"/>
<dbReference type="AlphaFoldDB" id="A0A318Z9D2"/>
<dbReference type="EMBL" id="KZ821240">
    <property type="protein sequence ID" value="PYH44011.1"/>
    <property type="molecule type" value="Genomic_DNA"/>
</dbReference>
<evidence type="ECO:0000256" key="4">
    <source>
        <dbReference type="RuleBase" id="RU000383"/>
    </source>
</evidence>
<feature type="domain" description="Cyclin-like" evidence="6">
    <location>
        <begin position="492"/>
        <end position="573"/>
    </location>
</feature>
<dbReference type="Proteomes" id="UP000248349">
    <property type="component" value="Unassembled WGS sequence"/>
</dbReference>
<dbReference type="InterPro" id="IPR004367">
    <property type="entry name" value="Cyclin_C-dom"/>
</dbReference>
<feature type="domain" description="Cyclin-like" evidence="6">
    <location>
        <begin position="395"/>
        <end position="479"/>
    </location>
</feature>
<evidence type="ECO:0000313" key="8">
    <source>
        <dbReference type="EMBL" id="PYH44011.1"/>
    </source>
</evidence>
<dbReference type="FunFam" id="1.10.472.10:FF:000001">
    <property type="entry name" value="G2/mitotic-specific cyclin"/>
    <property type="match status" value="1"/>
</dbReference>
<dbReference type="SMART" id="SM01332">
    <property type="entry name" value="Cyclin_C"/>
    <property type="match status" value="1"/>
</dbReference>
<feature type="region of interest" description="Disordered" evidence="5">
    <location>
        <begin position="1"/>
        <end position="30"/>
    </location>
</feature>
<dbReference type="Pfam" id="PF00134">
    <property type="entry name" value="Cyclin_N"/>
    <property type="match status" value="1"/>
</dbReference>
<evidence type="ECO:0000256" key="2">
    <source>
        <dbReference type="ARBA" id="ARBA00023127"/>
    </source>
</evidence>
<evidence type="ECO:0000313" key="9">
    <source>
        <dbReference type="Proteomes" id="UP000248349"/>
    </source>
</evidence>
<keyword evidence="2 4" id="KW-0195">Cyclin</keyword>
<dbReference type="SUPFAM" id="SSF47954">
    <property type="entry name" value="Cyclin-like"/>
    <property type="match status" value="2"/>
</dbReference>
<dbReference type="OrthoDB" id="5590282at2759"/>
<evidence type="ECO:0000256" key="3">
    <source>
        <dbReference type="ARBA" id="ARBA00023306"/>
    </source>
</evidence>
<keyword evidence="3" id="KW-0131">Cell cycle</keyword>
<dbReference type="SMART" id="SM00385">
    <property type="entry name" value="CYCLIN"/>
    <property type="match status" value="2"/>
</dbReference>
<feature type="region of interest" description="Disordered" evidence="5">
    <location>
        <begin position="51"/>
        <end position="86"/>
    </location>
</feature>
<feature type="compositionally biased region" description="Basic and acidic residues" evidence="5">
    <location>
        <begin position="1"/>
        <end position="14"/>
    </location>
</feature>
<feature type="domain" description="Cyclin C-terminal" evidence="7">
    <location>
        <begin position="488"/>
        <end position="603"/>
    </location>
</feature>
<evidence type="ECO:0000256" key="5">
    <source>
        <dbReference type="SAM" id="MobiDB-lite"/>
    </source>
</evidence>
<sequence length="635" mass="71362">MDAKPQRIRVRGDENAPFPTAAGKTLHQRNKSTPALSALYQNGVTKPATKRAAFGDVSNTSKPINASRDDTSLAGRKQSNAGDKPSVVIEKKATVLAQPAQRPGGMKGILSNVTNVTHAKSVEPSKQAANTRKTLNKRATVFKDPSKAKAEKSEITSKETNKEAKQGQIDASLATASTAPAKQDGVKEETKLKEVQDPVVGELEDYAAVVSAVEEDDKESCKTDEDVCEVQDVKETRKTREQIDSTSHDVADPIIKTHGEPASGSRIAHDRLPAQAEYEEYWDDEEEENEDDDGYITARSYRSRGENTTGGATTVLFPKYTQQVRRELALAKQVVDATRTEEDIEDEFWDTSMVAEYSEEIFEYMREQEIRLLPNAHYMDNQAEIQWSMRSVLMDWLVQVHHRFSLLPETLFLCVNYIDRFLSCKIVSLNKLQLVGATAIFIAAKYEEINCPSIQEIVYMVDGGYSADEILKAEWFMLSMLQFELGCPGPMSFLRRISKADDYDLETRTLAKYFLEITIMDERFVGSPASFVAAGAHCLARLMLRKGNWTPAHTHYAGYTYSQLLPLISLMMECCERPSKHHAAIYEKYTDKRYKRASLFVEAEMKRGFLLPDHHKDKAYVGTVEAAHYCKKVNI</sequence>
<dbReference type="InterPro" id="IPR039361">
    <property type="entry name" value="Cyclin"/>
</dbReference>
<feature type="compositionally biased region" description="Basic and acidic residues" evidence="5">
    <location>
        <begin position="144"/>
        <end position="165"/>
    </location>
</feature>
<dbReference type="STRING" id="1450539.A0A318Z9D2"/>
<organism evidence="8 9">
    <name type="scientific">Aspergillus saccharolyticus JOP 1030-1</name>
    <dbReference type="NCBI Taxonomy" id="1450539"/>
    <lineage>
        <taxon>Eukaryota</taxon>
        <taxon>Fungi</taxon>
        <taxon>Dikarya</taxon>
        <taxon>Ascomycota</taxon>
        <taxon>Pezizomycotina</taxon>
        <taxon>Eurotiomycetes</taxon>
        <taxon>Eurotiomycetidae</taxon>
        <taxon>Eurotiales</taxon>
        <taxon>Aspergillaceae</taxon>
        <taxon>Aspergillus</taxon>
        <taxon>Aspergillus subgen. Circumdati</taxon>
    </lineage>
</organism>
<protein>
    <submittedName>
        <fullName evidence="8">Uncharacterized protein</fullName>
    </submittedName>
</protein>
<dbReference type="Pfam" id="PF02984">
    <property type="entry name" value="Cyclin_C"/>
    <property type="match status" value="1"/>
</dbReference>
<feature type="region of interest" description="Disordered" evidence="5">
    <location>
        <begin position="120"/>
        <end position="192"/>
    </location>
</feature>
<proteinExistence type="inferred from homology"/>
<name>A0A318Z9D2_9EURO</name>
<reference evidence="8 9" key="1">
    <citation type="submission" date="2016-12" db="EMBL/GenBank/DDBJ databases">
        <title>The genomes of Aspergillus section Nigri reveals drivers in fungal speciation.</title>
        <authorList>
            <consortium name="DOE Joint Genome Institute"/>
            <person name="Vesth T.C."/>
            <person name="Nybo J."/>
            <person name="Theobald S."/>
            <person name="Brandl J."/>
            <person name="Frisvad J.C."/>
            <person name="Nielsen K.F."/>
            <person name="Lyhne E.K."/>
            <person name="Kogle M.E."/>
            <person name="Kuo A."/>
            <person name="Riley R."/>
            <person name="Clum A."/>
            <person name="Nolan M."/>
            <person name="Lipzen A."/>
            <person name="Salamov A."/>
            <person name="Henrissat B."/>
            <person name="Wiebenga A."/>
            <person name="De Vries R.P."/>
            <person name="Grigoriev I.V."/>
            <person name="Mortensen U.H."/>
            <person name="Andersen M.R."/>
            <person name="Baker S.E."/>
        </authorList>
    </citation>
    <scope>NUCLEOTIDE SEQUENCE [LARGE SCALE GENOMIC DNA]</scope>
    <source>
        <strain evidence="8 9">JOP 1030-1</strain>
    </source>
</reference>
<dbReference type="InterPro" id="IPR048258">
    <property type="entry name" value="Cyclins_cyclin-box"/>
</dbReference>
<comment type="similarity">
    <text evidence="4">Belongs to the cyclin family.</text>
</comment>
<keyword evidence="1" id="KW-0132">Cell division</keyword>
<gene>
    <name evidence="8" type="ORF">BP01DRAFT_92275</name>
</gene>
<dbReference type="Gene3D" id="1.10.472.10">
    <property type="entry name" value="Cyclin-like"/>
    <property type="match status" value="2"/>
</dbReference>
<evidence type="ECO:0000256" key="1">
    <source>
        <dbReference type="ARBA" id="ARBA00022618"/>
    </source>
</evidence>
<keyword evidence="9" id="KW-1185">Reference proteome</keyword>